<accession>A0A151J6U4</accession>
<organism evidence="1 2">
    <name type="scientific">Trachymyrmex cornetzi</name>
    <dbReference type="NCBI Taxonomy" id="471704"/>
    <lineage>
        <taxon>Eukaryota</taxon>
        <taxon>Metazoa</taxon>
        <taxon>Ecdysozoa</taxon>
        <taxon>Arthropoda</taxon>
        <taxon>Hexapoda</taxon>
        <taxon>Insecta</taxon>
        <taxon>Pterygota</taxon>
        <taxon>Neoptera</taxon>
        <taxon>Endopterygota</taxon>
        <taxon>Hymenoptera</taxon>
        <taxon>Apocrita</taxon>
        <taxon>Aculeata</taxon>
        <taxon>Formicoidea</taxon>
        <taxon>Formicidae</taxon>
        <taxon>Myrmicinae</taxon>
        <taxon>Trachymyrmex</taxon>
    </lineage>
</organism>
<name>A0A151J6U4_9HYME</name>
<reference evidence="1 2" key="1">
    <citation type="submission" date="2015-09" db="EMBL/GenBank/DDBJ databases">
        <title>Trachymyrmex cornetzi WGS genome.</title>
        <authorList>
            <person name="Nygaard S."/>
            <person name="Hu H."/>
            <person name="Boomsma J."/>
            <person name="Zhang G."/>
        </authorList>
    </citation>
    <scope>NUCLEOTIDE SEQUENCE [LARGE SCALE GENOMIC DNA]</scope>
    <source>
        <strain evidence="1">Tcor2-1</strain>
        <tissue evidence="1">Whole body</tissue>
    </source>
</reference>
<proteinExistence type="predicted"/>
<sequence length="286" mass="34836">MGLTDWDIVVMMETWIEKKGWVKIKERLPRGYIWETQWARKRNNKGRAMGGLIMEIRKGIEIQGEEESEVEGILEKSRDGKVNKKGRWLVDRLEEGGWFIFNRNDNGDERGDWTYKGKNRDRLYNRRDIIGDEEVWEGIDKMEVESRVDSKLFKLQRDNLRIKAGRRAWNFEKRMREGKGNELARECWKEMRERMEGGKRKEEFIELEKVDKEKQREERREKIRNSRFNRWYGRVKKEGMPVYLKKIWAGNRWKRMVNYRLGCGYERETWEHVWEECGRWGAEGSW</sequence>
<evidence type="ECO:0000313" key="1">
    <source>
        <dbReference type="EMBL" id="KYN19111.1"/>
    </source>
</evidence>
<dbReference type="EMBL" id="KQ979787">
    <property type="protein sequence ID" value="KYN19111.1"/>
    <property type="molecule type" value="Genomic_DNA"/>
</dbReference>
<dbReference type="AlphaFoldDB" id="A0A151J6U4"/>
<dbReference type="STRING" id="471704.A0A151J6U4"/>
<gene>
    <name evidence="1" type="ORF">ALC57_08555</name>
</gene>
<dbReference type="Proteomes" id="UP000078492">
    <property type="component" value="Unassembled WGS sequence"/>
</dbReference>
<evidence type="ECO:0000313" key="2">
    <source>
        <dbReference type="Proteomes" id="UP000078492"/>
    </source>
</evidence>
<keyword evidence="2" id="KW-1185">Reference proteome</keyword>
<protein>
    <submittedName>
        <fullName evidence="1">Uncharacterized protein</fullName>
    </submittedName>
</protein>